<name>A0AAW1UVN0_9CUCU</name>
<evidence type="ECO:0000256" key="1">
    <source>
        <dbReference type="SAM" id="SignalP"/>
    </source>
</evidence>
<dbReference type="SUPFAM" id="SSF54001">
    <property type="entry name" value="Cysteine proteinases"/>
    <property type="match status" value="1"/>
</dbReference>
<feature type="signal peptide" evidence="1">
    <location>
        <begin position="1"/>
        <end position="20"/>
    </location>
</feature>
<comment type="caution">
    <text evidence="3">The sequence shown here is derived from an EMBL/GenBank/DDBJ whole genome shotgun (WGS) entry which is preliminary data.</text>
</comment>
<dbReference type="AlphaFoldDB" id="A0AAW1UVN0"/>
<evidence type="ECO:0000313" key="4">
    <source>
        <dbReference type="Proteomes" id="UP001431783"/>
    </source>
</evidence>
<keyword evidence="4" id="KW-1185">Reference proteome</keyword>
<keyword evidence="1" id="KW-0732">Signal</keyword>
<proteinExistence type="predicted"/>
<dbReference type="Gene3D" id="1.10.287.2250">
    <property type="match status" value="1"/>
</dbReference>
<dbReference type="InterPro" id="IPR038765">
    <property type="entry name" value="Papain-like_cys_pep_sf"/>
</dbReference>
<dbReference type="Proteomes" id="UP001431783">
    <property type="component" value="Unassembled WGS sequence"/>
</dbReference>
<feature type="chain" id="PRO_5043856076" description="Cathepsin propeptide inhibitor domain-containing protein" evidence="1">
    <location>
        <begin position="21"/>
        <end position="107"/>
    </location>
</feature>
<dbReference type="InterPro" id="IPR013201">
    <property type="entry name" value="Prot_inhib_I29"/>
</dbReference>
<protein>
    <recommendedName>
        <fullName evidence="2">Cathepsin propeptide inhibitor domain-containing protein</fullName>
    </recommendedName>
</protein>
<evidence type="ECO:0000313" key="3">
    <source>
        <dbReference type="EMBL" id="KAK9887531.1"/>
    </source>
</evidence>
<reference evidence="3 4" key="1">
    <citation type="submission" date="2023-03" db="EMBL/GenBank/DDBJ databases">
        <title>Genome insight into feeding habits of ladybird beetles.</title>
        <authorList>
            <person name="Li H.-S."/>
            <person name="Huang Y.-H."/>
            <person name="Pang H."/>
        </authorList>
    </citation>
    <scope>NUCLEOTIDE SEQUENCE [LARGE SCALE GENOMIC DNA]</scope>
    <source>
        <strain evidence="3">SYSU_2023b</strain>
        <tissue evidence="3">Whole body</tissue>
    </source>
</reference>
<accession>A0AAW1UVN0</accession>
<sequence>MKHAVVFSFVIIAVFTISAAQPVKDLDGQWTKFKQEHNRNYGAEEEPRRKELFRQTLESVEAHNAKYRQGLVTYEQGINFFADMTPEEKSKYSNGLLPQKGGLAGTA</sequence>
<evidence type="ECO:0000259" key="2">
    <source>
        <dbReference type="SMART" id="SM00848"/>
    </source>
</evidence>
<organism evidence="3 4">
    <name type="scientific">Henosepilachna vigintioctopunctata</name>
    <dbReference type="NCBI Taxonomy" id="420089"/>
    <lineage>
        <taxon>Eukaryota</taxon>
        <taxon>Metazoa</taxon>
        <taxon>Ecdysozoa</taxon>
        <taxon>Arthropoda</taxon>
        <taxon>Hexapoda</taxon>
        <taxon>Insecta</taxon>
        <taxon>Pterygota</taxon>
        <taxon>Neoptera</taxon>
        <taxon>Endopterygota</taxon>
        <taxon>Coleoptera</taxon>
        <taxon>Polyphaga</taxon>
        <taxon>Cucujiformia</taxon>
        <taxon>Coccinelloidea</taxon>
        <taxon>Coccinellidae</taxon>
        <taxon>Epilachninae</taxon>
        <taxon>Epilachnini</taxon>
        <taxon>Henosepilachna</taxon>
    </lineage>
</organism>
<gene>
    <name evidence="3" type="ORF">WA026_023253</name>
</gene>
<dbReference type="SMART" id="SM00848">
    <property type="entry name" value="Inhibitor_I29"/>
    <property type="match status" value="1"/>
</dbReference>
<dbReference type="EMBL" id="JARQZJ010000113">
    <property type="protein sequence ID" value="KAK9887531.1"/>
    <property type="molecule type" value="Genomic_DNA"/>
</dbReference>
<feature type="domain" description="Cathepsin propeptide inhibitor" evidence="2">
    <location>
        <begin position="30"/>
        <end position="89"/>
    </location>
</feature>
<dbReference type="Pfam" id="PF08246">
    <property type="entry name" value="Inhibitor_I29"/>
    <property type="match status" value="1"/>
</dbReference>